<dbReference type="GeneID" id="73334117"/>
<keyword evidence="2" id="KW-0732">Signal</keyword>
<comment type="similarity">
    <text evidence="5">Belongs to the tannase family.</text>
</comment>
<dbReference type="GO" id="GO:0052689">
    <property type="term" value="F:carboxylic ester hydrolase activity"/>
    <property type="evidence" value="ECO:0007669"/>
    <property type="project" value="UniProtKB-KW"/>
</dbReference>
<dbReference type="EMBL" id="CP019471">
    <property type="protein sequence ID" value="UQC73409.1"/>
    <property type="molecule type" value="Genomic_DNA"/>
</dbReference>
<reference evidence="6" key="1">
    <citation type="journal article" date="2021" name="Mol. Plant Microbe Interact.">
        <title>Complete Genome Sequence of the Plant-Pathogenic Fungus Colletotrichum lupini.</title>
        <authorList>
            <person name="Baroncelli R."/>
            <person name="Pensec F."/>
            <person name="Da Lio D."/>
            <person name="Boufleur T."/>
            <person name="Vicente I."/>
            <person name="Sarrocco S."/>
            <person name="Picot A."/>
            <person name="Baraldi E."/>
            <person name="Sukno S."/>
            <person name="Thon M."/>
            <person name="Le Floch G."/>
        </authorList>
    </citation>
    <scope>NUCLEOTIDE SEQUENCE</scope>
    <source>
        <strain evidence="6">IMI 504893</strain>
    </source>
</reference>
<organism evidence="6 7">
    <name type="scientific">Colletotrichum lupini</name>
    <dbReference type="NCBI Taxonomy" id="145971"/>
    <lineage>
        <taxon>Eukaryota</taxon>
        <taxon>Fungi</taxon>
        <taxon>Dikarya</taxon>
        <taxon>Ascomycota</taxon>
        <taxon>Pezizomycotina</taxon>
        <taxon>Sordariomycetes</taxon>
        <taxon>Hypocreomycetidae</taxon>
        <taxon>Glomerellales</taxon>
        <taxon>Glomerellaceae</taxon>
        <taxon>Colletotrichum</taxon>
        <taxon>Colletotrichum acutatum species complex</taxon>
    </lineage>
</organism>
<dbReference type="Proteomes" id="UP000830671">
    <property type="component" value="Chromosome 1"/>
</dbReference>
<protein>
    <recommendedName>
        <fullName evidence="5">Carboxylic ester hydrolase</fullName>
        <ecNumber evidence="5">3.1.1.-</ecNumber>
    </recommendedName>
</protein>
<dbReference type="KEGG" id="clup:CLUP02_00053"/>
<dbReference type="PANTHER" id="PTHR33938">
    <property type="entry name" value="FERULOYL ESTERASE B-RELATED"/>
    <property type="match status" value="1"/>
</dbReference>
<dbReference type="AlphaFoldDB" id="A0A9Q8S9T1"/>
<gene>
    <name evidence="6" type="ORF">CLUP02_00053</name>
</gene>
<dbReference type="PANTHER" id="PTHR33938:SF2">
    <property type="entry name" value="CARBOXYLIC ESTER HYDROLASE"/>
    <property type="match status" value="1"/>
</dbReference>
<dbReference type="EC" id="3.1.1.-" evidence="5"/>
<name>A0A9Q8S9T1_9PEZI</name>
<evidence type="ECO:0000256" key="2">
    <source>
        <dbReference type="ARBA" id="ARBA00022729"/>
    </source>
</evidence>
<evidence type="ECO:0000256" key="4">
    <source>
        <dbReference type="ARBA" id="ARBA00023157"/>
    </source>
</evidence>
<dbReference type="Pfam" id="PF07519">
    <property type="entry name" value="Tannase"/>
    <property type="match status" value="1"/>
</dbReference>
<proteinExistence type="inferred from homology"/>
<accession>A0A9Q8S9T1</accession>
<keyword evidence="1" id="KW-0719">Serine esterase</keyword>
<evidence type="ECO:0000313" key="7">
    <source>
        <dbReference type="Proteomes" id="UP000830671"/>
    </source>
</evidence>
<keyword evidence="7" id="KW-1185">Reference proteome</keyword>
<dbReference type="RefSeq" id="XP_049135064.1">
    <property type="nucleotide sequence ID" value="XM_049279107.1"/>
</dbReference>
<dbReference type="InterPro" id="IPR011118">
    <property type="entry name" value="Tannase/feruloyl_esterase"/>
</dbReference>
<evidence type="ECO:0000256" key="3">
    <source>
        <dbReference type="ARBA" id="ARBA00022801"/>
    </source>
</evidence>
<evidence type="ECO:0000256" key="1">
    <source>
        <dbReference type="ARBA" id="ARBA00022487"/>
    </source>
</evidence>
<keyword evidence="4" id="KW-1015">Disulfide bond</keyword>
<sequence length="165" mass="18362">MVVNDTDWDWRSFDFNTVKLIDTIDPGNSTADKYNLSAFKNRGGKLIHLHGLADDTISSGASIYFYEEVYKAMQISLDDFYRMFLVPGLFHCTGSTAAPWYTGISTIGGATHGVPGSDDADHNGIYAIMRWVEEGIAPQKLVATKYHEDNVLRGIARQRPIVLTL</sequence>
<evidence type="ECO:0000256" key="5">
    <source>
        <dbReference type="RuleBase" id="RU361238"/>
    </source>
</evidence>
<keyword evidence="3 5" id="KW-0378">Hydrolase</keyword>
<evidence type="ECO:0000313" key="6">
    <source>
        <dbReference type="EMBL" id="UQC73409.1"/>
    </source>
</evidence>